<comment type="caution">
    <text evidence="1">The sequence shown here is derived from an EMBL/GenBank/DDBJ whole genome shotgun (WGS) entry which is preliminary data.</text>
</comment>
<gene>
    <name evidence="1" type="ORF">NPIL_4001</name>
</gene>
<protein>
    <submittedName>
        <fullName evidence="1">Uncharacterized protein</fullName>
    </submittedName>
</protein>
<name>A0A8X6NW45_NEPPI</name>
<keyword evidence="2" id="KW-1185">Reference proteome</keyword>
<organism evidence="1 2">
    <name type="scientific">Nephila pilipes</name>
    <name type="common">Giant wood spider</name>
    <name type="synonym">Nephila maculata</name>
    <dbReference type="NCBI Taxonomy" id="299642"/>
    <lineage>
        <taxon>Eukaryota</taxon>
        <taxon>Metazoa</taxon>
        <taxon>Ecdysozoa</taxon>
        <taxon>Arthropoda</taxon>
        <taxon>Chelicerata</taxon>
        <taxon>Arachnida</taxon>
        <taxon>Araneae</taxon>
        <taxon>Araneomorphae</taxon>
        <taxon>Entelegynae</taxon>
        <taxon>Araneoidea</taxon>
        <taxon>Nephilidae</taxon>
        <taxon>Nephila</taxon>
    </lineage>
</organism>
<evidence type="ECO:0000313" key="2">
    <source>
        <dbReference type="Proteomes" id="UP000887013"/>
    </source>
</evidence>
<proteinExistence type="predicted"/>
<accession>A0A8X6NW45</accession>
<reference evidence="1" key="1">
    <citation type="submission" date="2020-08" db="EMBL/GenBank/DDBJ databases">
        <title>Multicomponent nature underlies the extraordinary mechanical properties of spider dragline silk.</title>
        <authorList>
            <person name="Kono N."/>
            <person name="Nakamura H."/>
            <person name="Mori M."/>
            <person name="Yoshida Y."/>
            <person name="Ohtoshi R."/>
            <person name="Malay A.D."/>
            <person name="Moran D.A.P."/>
            <person name="Tomita M."/>
            <person name="Numata K."/>
            <person name="Arakawa K."/>
        </authorList>
    </citation>
    <scope>NUCLEOTIDE SEQUENCE</scope>
</reference>
<dbReference type="Proteomes" id="UP000887013">
    <property type="component" value="Unassembled WGS sequence"/>
</dbReference>
<sequence length="104" mass="11702">MEEILLKDLISICNLLHLEFFTNLAKCAHTILTNLYDITFLKGELSDVSDPEDAYPLETQTIASLPNVRNKSEKAVLCSHVPAQTAVIQQAENNFNFLRFVGYS</sequence>
<dbReference type="EMBL" id="BMAW01062560">
    <property type="protein sequence ID" value="GFT36360.1"/>
    <property type="molecule type" value="Genomic_DNA"/>
</dbReference>
<dbReference type="OrthoDB" id="10602438at2759"/>
<evidence type="ECO:0000313" key="1">
    <source>
        <dbReference type="EMBL" id="GFT36360.1"/>
    </source>
</evidence>
<dbReference type="AlphaFoldDB" id="A0A8X6NW45"/>